<accession>A0ABR4HIC4</accession>
<protein>
    <submittedName>
        <fullName evidence="1">Uncharacterized protein</fullName>
    </submittedName>
</protein>
<evidence type="ECO:0000313" key="2">
    <source>
        <dbReference type="Proteomes" id="UP001610335"/>
    </source>
</evidence>
<dbReference type="EMBL" id="JBFXLS010000114">
    <property type="protein sequence ID" value="KAL2815238.1"/>
    <property type="molecule type" value="Genomic_DNA"/>
</dbReference>
<keyword evidence="2" id="KW-1185">Reference proteome</keyword>
<dbReference type="CDD" id="cd12148">
    <property type="entry name" value="fungal_TF_MHR"/>
    <property type="match status" value="1"/>
</dbReference>
<dbReference type="Proteomes" id="UP001610335">
    <property type="component" value="Unassembled WGS sequence"/>
</dbReference>
<evidence type="ECO:0000313" key="1">
    <source>
        <dbReference type="EMBL" id="KAL2815238.1"/>
    </source>
</evidence>
<gene>
    <name evidence="1" type="ORF">BDW59DRAFT_166830</name>
</gene>
<sequence>MALQVEDSMPEPTRSLPCMRSLANLYLRFNQCVIVLLRPFLLKQVAHILSKEDWTIAQSDLEELNKTCFRSARSSVRILVNIQSYGLLARLGQMENIHLFTSLIILRLAMSINTRRPGSFDQSPDDANTYEAGKEVLNYMMRAGSLAAKGHLRMLEDIEDLGNGMAGNDEVGLNHDEQWDIDEWITRLLASEDMPSSFDI</sequence>
<reference evidence="1 2" key="1">
    <citation type="submission" date="2024-07" db="EMBL/GenBank/DDBJ databases">
        <title>Section-level genome sequencing and comparative genomics of Aspergillus sections Usti and Cavernicolus.</title>
        <authorList>
            <consortium name="Lawrence Berkeley National Laboratory"/>
            <person name="Nybo J.L."/>
            <person name="Vesth T.C."/>
            <person name="Theobald S."/>
            <person name="Frisvad J.C."/>
            <person name="Larsen T.O."/>
            <person name="Kjaerboelling I."/>
            <person name="Rothschild-Mancinelli K."/>
            <person name="Lyhne E.K."/>
            <person name="Kogle M.E."/>
            <person name="Barry K."/>
            <person name="Clum A."/>
            <person name="Na H."/>
            <person name="Ledsgaard L."/>
            <person name="Lin J."/>
            <person name="Lipzen A."/>
            <person name="Kuo A."/>
            <person name="Riley R."/>
            <person name="Mondo S."/>
            <person name="LaButti K."/>
            <person name="Haridas S."/>
            <person name="Pangalinan J."/>
            <person name="Salamov A.A."/>
            <person name="Simmons B.A."/>
            <person name="Magnuson J.K."/>
            <person name="Chen J."/>
            <person name="Drula E."/>
            <person name="Henrissat B."/>
            <person name="Wiebenga A."/>
            <person name="Lubbers R.J."/>
            <person name="Gomes A.C."/>
            <person name="Makela M.R."/>
            <person name="Stajich J."/>
            <person name="Grigoriev I.V."/>
            <person name="Mortensen U.H."/>
            <person name="De vries R.P."/>
            <person name="Baker S.E."/>
            <person name="Andersen M.R."/>
        </authorList>
    </citation>
    <scope>NUCLEOTIDE SEQUENCE [LARGE SCALE GENOMIC DNA]</scope>
    <source>
        <strain evidence="1 2">CBS 600.67</strain>
    </source>
</reference>
<comment type="caution">
    <text evidence="1">The sequence shown here is derived from an EMBL/GenBank/DDBJ whole genome shotgun (WGS) entry which is preliminary data.</text>
</comment>
<proteinExistence type="predicted"/>
<organism evidence="1 2">
    <name type="scientific">Aspergillus cavernicola</name>
    <dbReference type="NCBI Taxonomy" id="176166"/>
    <lineage>
        <taxon>Eukaryota</taxon>
        <taxon>Fungi</taxon>
        <taxon>Dikarya</taxon>
        <taxon>Ascomycota</taxon>
        <taxon>Pezizomycotina</taxon>
        <taxon>Eurotiomycetes</taxon>
        <taxon>Eurotiomycetidae</taxon>
        <taxon>Eurotiales</taxon>
        <taxon>Aspergillaceae</taxon>
        <taxon>Aspergillus</taxon>
        <taxon>Aspergillus subgen. Nidulantes</taxon>
    </lineage>
</organism>
<name>A0ABR4HIC4_9EURO</name>